<dbReference type="Proteomes" id="UP001221757">
    <property type="component" value="Unassembled WGS sequence"/>
</dbReference>
<dbReference type="AlphaFoldDB" id="A0AAD7DAQ2"/>
<dbReference type="GO" id="GO:0004252">
    <property type="term" value="F:serine-type endopeptidase activity"/>
    <property type="evidence" value="ECO:0007669"/>
    <property type="project" value="InterPro"/>
</dbReference>
<name>A0AAD7DAQ2_MYCRO</name>
<dbReference type="InterPro" id="IPR036852">
    <property type="entry name" value="Peptidase_S8/S53_dom_sf"/>
</dbReference>
<evidence type="ECO:0000259" key="2">
    <source>
        <dbReference type="PROSITE" id="PS51695"/>
    </source>
</evidence>
<dbReference type="SUPFAM" id="SSF52743">
    <property type="entry name" value="Subtilisin-like"/>
    <property type="match status" value="1"/>
</dbReference>
<dbReference type="Gene3D" id="3.40.50.200">
    <property type="entry name" value="Peptidase S8/S53 domain"/>
    <property type="match status" value="1"/>
</dbReference>
<dbReference type="InterPro" id="IPR050819">
    <property type="entry name" value="Tripeptidyl-peptidase_I"/>
</dbReference>
<keyword evidence="4" id="KW-1185">Reference proteome</keyword>
<sequence length="329" mass="36447">MRRRRVLDRAARGGQWRGGRTCEVAWRCARGMSPLSRCVDDVYWRVITPQLPARTHHLSHGSGLQSATLPLYLFCTINLRDNFTACDDTVDIPVFPASCPFVTAVGSTQGFGAEKATNFTGAAFQHLPQYTTRPRLSLVSCRTSREFRSADFQQDRRGYPDVAIQGWLFKIVRGGNVSFAGGTSASSPTFASIIALINDRLIAARKLVSLGFLSGFLYSNASTAFTDITTGHNSGFLCLRPLSVLDYLHTIRILLFTFRSFSMRLWDGNRSVSLDSFPGKSRCLTRLNISWFRHSHISQAACCCDSLRTHTTTSSGTDASTVSASEWLF</sequence>
<accession>A0AAD7DAQ2</accession>
<gene>
    <name evidence="3" type="ORF">B0H17DRAFT_1304969</name>
</gene>
<evidence type="ECO:0000313" key="3">
    <source>
        <dbReference type="EMBL" id="KAJ7686103.1"/>
    </source>
</evidence>
<dbReference type="PROSITE" id="PS51695">
    <property type="entry name" value="SEDOLISIN"/>
    <property type="match status" value="1"/>
</dbReference>
<protein>
    <submittedName>
        <fullName evidence="3">Peptidase S8/S53 domain-containing protein</fullName>
    </submittedName>
</protein>
<comment type="caution">
    <text evidence="1">Lacks conserved residue(s) required for the propagation of feature annotation.</text>
</comment>
<comment type="caution">
    <text evidence="3">The sequence shown here is derived from an EMBL/GenBank/DDBJ whole genome shotgun (WGS) entry which is preliminary data.</text>
</comment>
<dbReference type="PANTHER" id="PTHR14218:SF15">
    <property type="entry name" value="TRIPEPTIDYL-PEPTIDASE 1"/>
    <property type="match status" value="1"/>
</dbReference>
<evidence type="ECO:0000256" key="1">
    <source>
        <dbReference type="PROSITE-ProRule" id="PRU01032"/>
    </source>
</evidence>
<dbReference type="EMBL" id="JARKIE010000099">
    <property type="protein sequence ID" value="KAJ7686103.1"/>
    <property type="molecule type" value="Genomic_DNA"/>
</dbReference>
<dbReference type="GO" id="GO:0006508">
    <property type="term" value="P:proteolysis"/>
    <property type="evidence" value="ECO:0007669"/>
    <property type="project" value="InterPro"/>
</dbReference>
<evidence type="ECO:0000313" key="4">
    <source>
        <dbReference type="Proteomes" id="UP001221757"/>
    </source>
</evidence>
<reference evidence="3" key="1">
    <citation type="submission" date="2023-03" db="EMBL/GenBank/DDBJ databases">
        <title>Massive genome expansion in bonnet fungi (Mycena s.s.) driven by repeated elements and novel gene families across ecological guilds.</title>
        <authorList>
            <consortium name="Lawrence Berkeley National Laboratory"/>
            <person name="Harder C.B."/>
            <person name="Miyauchi S."/>
            <person name="Viragh M."/>
            <person name="Kuo A."/>
            <person name="Thoen E."/>
            <person name="Andreopoulos B."/>
            <person name="Lu D."/>
            <person name="Skrede I."/>
            <person name="Drula E."/>
            <person name="Henrissat B."/>
            <person name="Morin E."/>
            <person name="Kohler A."/>
            <person name="Barry K."/>
            <person name="LaButti K."/>
            <person name="Morin E."/>
            <person name="Salamov A."/>
            <person name="Lipzen A."/>
            <person name="Mereny Z."/>
            <person name="Hegedus B."/>
            <person name="Baldrian P."/>
            <person name="Stursova M."/>
            <person name="Weitz H."/>
            <person name="Taylor A."/>
            <person name="Grigoriev I.V."/>
            <person name="Nagy L.G."/>
            <person name="Martin F."/>
            <person name="Kauserud H."/>
        </authorList>
    </citation>
    <scope>NUCLEOTIDE SEQUENCE</scope>
    <source>
        <strain evidence="3">CBHHK067</strain>
    </source>
</reference>
<dbReference type="GO" id="GO:0008240">
    <property type="term" value="F:tripeptidyl-peptidase activity"/>
    <property type="evidence" value="ECO:0007669"/>
    <property type="project" value="TreeGrafter"/>
</dbReference>
<organism evidence="3 4">
    <name type="scientific">Mycena rosella</name>
    <name type="common">Pink bonnet</name>
    <name type="synonym">Agaricus rosellus</name>
    <dbReference type="NCBI Taxonomy" id="1033263"/>
    <lineage>
        <taxon>Eukaryota</taxon>
        <taxon>Fungi</taxon>
        <taxon>Dikarya</taxon>
        <taxon>Basidiomycota</taxon>
        <taxon>Agaricomycotina</taxon>
        <taxon>Agaricomycetes</taxon>
        <taxon>Agaricomycetidae</taxon>
        <taxon>Agaricales</taxon>
        <taxon>Marasmiineae</taxon>
        <taxon>Mycenaceae</taxon>
        <taxon>Mycena</taxon>
    </lineage>
</organism>
<dbReference type="InterPro" id="IPR030400">
    <property type="entry name" value="Sedolisin_dom"/>
</dbReference>
<dbReference type="PANTHER" id="PTHR14218">
    <property type="entry name" value="PROTEASE S8 TRIPEPTIDYL PEPTIDASE I CLN2"/>
    <property type="match status" value="1"/>
</dbReference>
<proteinExistence type="predicted"/>
<feature type="domain" description="Peptidase S53" evidence="2">
    <location>
        <begin position="1"/>
        <end position="287"/>
    </location>
</feature>